<keyword evidence="2" id="KW-1185">Reference proteome</keyword>
<dbReference type="SUPFAM" id="SSF52540">
    <property type="entry name" value="P-loop containing nucleoside triphosphate hydrolases"/>
    <property type="match status" value="1"/>
</dbReference>
<dbReference type="InterPro" id="IPR027417">
    <property type="entry name" value="P-loop_NTPase"/>
</dbReference>
<evidence type="ECO:0000313" key="1">
    <source>
        <dbReference type="EMBL" id="NDK91581.1"/>
    </source>
</evidence>
<dbReference type="EMBL" id="JAADZU010000074">
    <property type="protein sequence ID" value="NDK91581.1"/>
    <property type="molecule type" value="Genomic_DNA"/>
</dbReference>
<comment type="caution">
    <text evidence="1">The sequence shown here is derived from an EMBL/GenBank/DDBJ whole genome shotgun (WGS) entry which is preliminary data.</text>
</comment>
<dbReference type="Gene3D" id="3.40.50.300">
    <property type="entry name" value="P-loop containing nucleotide triphosphate hydrolases"/>
    <property type="match status" value="1"/>
</dbReference>
<sequence length="1133" mass="127700">MTDGLFSTVELTAPAGGAGFRLQHVEVLNWGTFDRQVWRLTPNTETALLTGDIGSGKSTLVDAVTTLLMPAHKIAYNKAAGAEAKERTLRSYVEGHYKSERQESTGRSRAKGLRQERNTYSVILGVFTNPGYDETVTLAQVFQQRDTAGQPYRFYVTATKQLTIAADFADFGSQLGDLRKRLRSGGADVHDDFPKYSTSLRRLLGIRSEQALELLHQTVSMKSVGNLNDFVRDHMLEPSDASGRVRDIISHFDDLTKAHDAVKRAREQLEALDPIISTTRRYDAALAERDTLDRHRAAVRLFIAEHHSALLADEIADHTVQGERLLREQDEARARQRDLSRERESLIEERARAGGDRVGELERLAAAARDDVAKRRHGRELFDATVADAAFDPVGTAEQFAALRGLIDDERTRLAETKRALDTAIADAIGREKDAARRGDAIRAELEDLRNRTSNLPPDQVQIRDQLTTDLGLTHDDLPYAGELLDVDEEHGEWRGAAERVLRGFALSLLVPQQHYEAVTEWVNNRRLTFHASGGRSVGARLVYERVPARRIRLQRPDFGVPVLADCLEVRDGPFEGYLRDELFKRADHQRTTTIAEFRATKRAVTREGQVRSGGRHEKDDRHRVDDPRRWVLGWANERKIAALVDDLADLDRQRTAAVGEVTMLSGQRDAVQRRGEALARLEGFHSWAELDVDEARHRADAHEAERARLQSGSSRLQEITAALERNAELATATTATIEGLTGRLATSAAAMNRAEQDKRTDDEFIAAHTDTELDSARASYDALTQRLDGTRPLRADDCAAAESVLSSALHQRIERLTRELGGYGQSLAQYMADVLRRWPDLRADMDADVDARADFVAFRDRVATDDLPRFEYEFKEQLNKNAIQELAGFNNWLNRQAASIDERIARINEALGAVPYNPGRFIRLERESTTNQDVAQFRVDLRSLTDDSLAVDGDQYSEQRFLDVKRIIERFRGRDGHADSDKNWTRRVTDVRNWFVFSASERDVETDVEWEHYSDSDGKSGGQKEKLAYTILAASLAYQFGLEWGVEKSRDFRFAVIDEAFGRGSDVSTRYALDLFAKLGLQLLIVTPLQKVHVIEPYVKAIGFVDNPTGTFSRLQTMTIEEYRSRRDGQLR</sequence>
<protein>
    <submittedName>
        <fullName evidence="1">Uncharacterized protein</fullName>
    </submittedName>
</protein>
<gene>
    <name evidence="1" type="ORF">GYA93_18650</name>
</gene>
<dbReference type="Pfam" id="PF13558">
    <property type="entry name" value="SbcC_Walker_B"/>
    <property type="match status" value="1"/>
</dbReference>
<proteinExistence type="predicted"/>
<dbReference type="AlphaFoldDB" id="A0A7K3LU87"/>
<evidence type="ECO:0000313" key="2">
    <source>
        <dbReference type="Proteomes" id="UP000466307"/>
    </source>
</evidence>
<dbReference type="RefSeq" id="WP_059037751.1">
    <property type="nucleotide sequence ID" value="NZ_JAADZU010000074.1"/>
</dbReference>
<dbReference type="Proteomes" id="UP000466307">
    <property type="component" value="Unassembled WGS sequence"/>
</dbReference>
<name>A0A7K3LU87_9ACTN</name>
<reference evidence="1 2" key="1">
    <citation type="submission" date="2020-01" db="EMBL/GenBank/DDBJ databases">
        <title>Investigation of new actinobacteria for the biodesulphurisation of diesel fuel.</title>
        <authorList>
            <person name="Athi Narayanan S.M."/>
        </authorList>
    </citation>
    <scope>NUCLEOTIDE SEQUENCE [LARGE SCALE GENOMIC DNA]</scope>
    <source>
        <strain evidence="1 2">213E</strain>
    </source>
</reference>
<organism evidence="1 2">
    <name type="scientific">Gordonia desulfuricans</name>
    <dbReference type="NCBI Taxonomy" id="89051"/>
    <lineage>
        <taxon>Bacteria</taxon>
        <taxon>Bacillati</taxon>
        <taxon>Actinomycetota</taxon>
        <taxon>Actinomycetes</taxon>
        <taxon>Mycobacteriales</taxon>
        <taxon>Gordoniaceae</taxon>
        <taxon>Gordonia</taxon>
    </lineage>
</organism>
<accession>A0A7K3LU87</accession>
<dbReference type="Pfam" id="PF13555">
    <property type="entry name" value="AAA_29"/>
    <property type="match status" value="1"/>
</dbReference>